<dbReference type="InterPro" id="IPR000477">
    <property type="entry name" value="RT_dom"/>
</dbReference>
<dbReference type="EMBL" id="CACVKT020007820">
    <property type="protein sequence ID" value="CAC5410976.1"/>
    <property type="molecule type" value="Genomic_DNA"/>
</dbReference>
<keyword evidence="3" id="KW-1185">Reference proteome</keyword>
<accession>A0A6J8DSD9</accession>
<dbReference type="SUPFAM" id="SSF56219">
    <property type="entry name" value="DNase I-like"/>
    <property type="match status" value="1"/>
</dbReference>
<name>A0A6J8DSD9_MYTCO</name>
<dbReference type="AlphaFoldDB" id="A0A6J8DSD9"/>
<evidence type="ECO:0000313" key="3">
    <source>
        <dbReference type="Proteomes" id="UP000507470"/>
    </source>
</evidence>
<protein>
    <recommendedName>
        <fullName evidence="1">Reverse transcriptase domain-containing protein</fullName>
    </recommendedName>
</protein>
<feature type="domain" description="Reverse transcriptase" evidence="1">
    <location>
        <begin position="271"/>
        <end position="502"/>
    </location>
</feature>
<dbReference type="PANTHER" id="PTHR47027">
    <property type="entry name" value="REVERSE TRANSCRIPTASE DOMAIN-CONTAINING PROTEIN"/>
    <property type="match status" value="1"/>
</dbReference>
<gene>
    <name evidence="2" type="ORF">MCOR_44113</name>
</gene>
<dbReference type="PROSITE" id="PS50878">
    <property type="entry name" value="RT_POL"/>
    <property type="match status" value="1"/>
</dbReference>
<sequence length="502" mass="57404">MGVAICVRKKFDQYTELLPDGGNRIIAIKLKFEKPLILFCAYMPTTGSNTHDDYQAVFDEIAEIVEKYGANADILGGDMNASLHRKDGVSSDQTFKIFLEEQKLFMPNQCRRQNTFYHYNGRDESQINYFLQSEEIIAMYTTFVREPENTSTHDPVLVLLQGATPIEDIQNLRKQIKRIIWKKIDKQKYAKDVEDDLKSFSSDITCENAAEKIQQLCTILSKNAEKQCKQHIKKRKNRKICWNPEIAAVAKTSKECYGKWKTLGKQKDPTQSAYIDLRNTLIKSGIVCPVFKNGGKPKDDPNSYRKIKITSSVGKVVEKIHLSRNEDKILVRQSNLQKGFTKGESPCIAALIITELIIEAKERKSSLYIALMDARKVFDILWHLGLLGEMHKTVLEGNNWLFFENWYTELTSKVKWKGELSHQIIEQQGVRKGGIWSPSAYKLFANSLLTTFKENQIGAIIGSIYCGKPTVADDVTLITTDPYELQTMLDIQSRFANKNRNQ</sequence>
<organism evidence="2 3">
    <name type="scientific">Mytilus coruscus</name>
    <name type="common">Sea mussel</name>
    <dbReference type="NCBI Taxonomy" id="42192"/>
    <lineage>
        <taxon>Eukaryota</taxon>
        <taxon>Metazoa</taxon>
        <taxon>Spiralia</taxon>
        <taxon>Lophotrochozoa</taxon>
        <taxon>Mollusca</taxon>
        <taxon>Bivalvia</taxon>
        <taxon>Autobranchia</taxon>
        <taxon>Pteriomorphia</taxon>
        <taxon>Mytilida</taxon>
        <taxon>Mytiloidea</taxon>
        <taxon>Mytilidae</taxon>
        <taxon>Mytilinae</taxon>
        <taxon>Mytilus</taxon>
    </lineage>
</organism>
<proteinExistence type="predicted"/>
<dbReference type="Proteomes" id="UP000507470">
    <property type="component" value="Unassembled WGS sequence"/>
</dbReference>
<dbReference type="OrthoDB" id="6182321at2759"/>
<dbReference type="Pfam" id="PF00078">
    <property type="entry name" value="RVT_1"/>
    <property type="match status" value="1"/>
</dbReference>
<dbReference type="Gene3D" id="3.60.10.10">
    <property type="entry name" value="Endonuclease/exonuclease/phosphatase"/>
    <property type="match status" value="1"/>
</dbReference>
<evidence type="ECO:0000259" key="1">
    <source>
        <dbReference type="PROSITE" id="PS50878"/>
    </source>
</evidence>
<reference evidence="2 3" key="1">
    <citation type="submission" date="2020-06" db="EMBL/GenBank/DDBJ databases">
        <authorList>
            <person name="Li R."/>
            <person name="Bekaert M."/>
        </authorList>
    </citation>
    <scope>NUCLEOTIDE SEQUENCE [LARGE SCALE GENOMIC DNA]</scope>
    <source>
        <strain evidence="3">wild</strain>
    </source>
</reference>
<dbReference type="InterPro" id="IPR036691">
    <property type="entry name" value="Endo/exonu/phosph_ase_sf"/>
</dbReference>
<evidence type="ECO:0000313" key="2">
    <source>
        <dbReference type="EMBL" id="CAC5410976.1"/>
    </source>
</evidence>
<dbReference type="PANTHER" id="PTHR47027:SF20">
    <property type="entry name" value="REVERSE TRANSCRIPTASE-LIKE PROTEIN WITH RNA-DIRECTED DNA POLYMERASE DOMAIN"/>
    <property type="match status" value="1"/>
</dbReference>